<dbReference type="OrthoDB" id="9774600at2"/>
<dbReference type="AlphaFoldDB" id="K6W5S3"/>
<accession>K6W5S3</accession>
<organism evidence="9 10">
    <name type="scientific">Austwickia chelonae NBRC 105200</name>
    <dbReference type="NCBI Taxonomy" id="1184607"/>
    <lineage>
        <taxon>Bacteria</taxon>
        <taxon>Bacillati</taxon>
        <taxon>Actinomycetota</taxon>
        <taxon>Actinomycetes</taxon>
        <taxon>Micrococcales</taxon>
        <taxon>Dermatophilaceae</taxon>
        <taxon>Austwickia</taxon>
    </lineage>
</organism>
<evidence type="ECO:0000313" key="9">
    <source>
        <dbReference type="EMBL" id="GAB77172.1"/>
    </source>
</evidence>
<keyword evidence="5 8" id="KW-1133">Transmembrane helix</keyword>
<evidence type="ECO:0000256" key="3">
    <source>
        <dbReference type="ARBA" id="ARBA00022679"/>
    </source>
</evidence>
<sequence length="409" mass="45687">MSRRSPSPTMRYRLLYLAPLVMAITHALIAAVWDVYPPDLEVYVRGGRTLLEEGDIYLSPNDVLPFTYPPFAAFLFQGFALAPSMAPPLLTFLSGLALARVVILTFCHVDIDVHLDIRHLFLIFIGSLLLEPITMTFTLGQVNLILLWMIFECAIGDRRWRYIGIGIAGGIKLTPLIFLLPLMKPSRWREMAGNLLALSTTVMIGWLVCPDGTVDFFIDKMRDPKRVGGVEYISNQSLNGMIWRSFGPGGDVRAWLISTLAVIALAAVLTWTSTSRLVQFLICAATGVLVSPISWIHHWVWTLPLIIFLLRGRTVTTGRFRRCLAGLVIFVELSRITWLTPHEKNAEFEAAIPLLLSGQLYIIGALCMLFIFFYEKQMQGPPSAPPISAVQCPDITQLSPDGEPSEITR</sequence>
<dbReference type="Proteomes" id="UP000008495">
    <property type="component" value="Unassembled WGS sequence"/>
</dbReference>
<keyword evidence="4 8" id="KW-0812">Transmembrane</keyword>
<evidence type="ECO:0000256" key="7">
    <source>
        <dbReference type="ARBA" id="ARBA00024033"/>
    </source>
</evidence>
<keyword evidence="10" id="KW-1185">Reference proteome</keyword>
<dbReference type="InterPro" id="IPR018584">
    <property type="entry name" value="GT87"/>
</dbReference>
<comment type="caution">
    <text evidence="9">The sequence shown here is derived from an EMBL/GenBank/DDBJ whole genome shotgun (WGS) entry which is preliminary data.</text>
</comment>
<dbReference type="GO" id="GO:0005886">
    <property type="term" value="C:plasma membrane"/>
    <property type="evidence" value="ECO:0007669"/>
    <property type="project" value="UniProtKB-SubCell"/>
</dbReference>
<evidence type="ECO:0000256" key="5">
    <source>
        <dbReference type="ARBA" id="ARBA00022989"/>
    </source>
</evidence>
<evidence type="ECO:0000256" key="8">
    <source>
        <dbReference type="SAM" id="Phobius"/>
    </source>
</evidence>
<evidence type="ECO:0008006" key="11">
    <source>
        <dbReference type="Google" id="ProtNLM"/>
    </source>
</evidence>
<keyword evidence="6 8" id="KW-0472">Membrane</keyword>
<dbReference type="Pfam" id="PF09594">
    <property type="entry name" value="GT87"/>
    <property type="match status" value="1"/>
</dbReference>
<keyword evidence="2" id="KW-1003">Cell membrane</keyword>
<comment type="subcellular location">
    <subcellularLocation>
        <location evidence="1">Cell membrane</location>
        <topology evidence="1">Multi-pass membrane protein</topology>
    </subcellularLocation>
</comment>
<evidence type="ECO:0000313" key="10">
    <source>
        <dbReference type="Proteomes" id="UP000008495"/>
    </source>
</evidence>
<reference evidence="9 10" key="1">
    <citation type="submission" date="2012-08" db="EMBL/GenBank/DDBJ databases">
        <title>Whole genome shotgun sequence of Austwickia chelonae NBRC 105200.</title>
        <authorList>
            <person name="Yoshida I."/>
            <person name="Hosoyama A."/>
            <person name="Tsuchikane K."/>
            <person name="Katsumata H."/>
            <person name="Ando Y."/>
            <person name="Ohji S."/>
            <person name="Hamada M."/>
            <person name="Tamura T."/>
            <person name="Yamazoe A."/>
            <person name="Yamazaki S."/>
            <person name="Fujita N."/>
        </authorList>
    </citation>
    <scope>NUCLEOTIDE SEQUENCE [LARGE SCALE GENOMIC DNA]</scope>
    <source>
        <strain evidence="9 10">NBRC 105200</strain>
    </source>
</reference>
<dbReference type="EMBL" id="BAGZ01000005">
    <property type="protein sequence ID" value="GAB77172.1"/>
    <property type="molecule type" value="Genomic_DNA"/>
</dbReference>
<evidence type="ECO:0000256" key="4">
    <source>
        <dbReference type="ARBA" id="ARBA00022692"/>
    </source>
</evidence>
<evidence type="ECO:0000256" key="2">
    <source>
        <dbReference type="ARBA" id="ARBA00022475"/>
    </source>
</evidence>
<protein>
    <recommendedName>
        <fullName evidence="11">Mannosyltransferase</fullName>
    </recommendedName>
</protein>
<dbReference type="eggNOG" id="COG5650">
    <property type="taxonomic scope" value="Bacteria"/>
</dbReference>
<feature type="transmembrane region" description="Helical" evidence="8">
    <location>
        <begin position="350"/>
        <end position="374"/>
    </location>
</feature>
<evidence type="ECO:0000256" key="6">
    <source>
        <dbReference type="ARBA" id="ARBA00023136"/>
    </source>
</evidence>
<keyword evidence="3" id="KW-0808">Transferase</keyword>
<dbReference type="STRING" id="100225.SAMN05421595_0987"/>
<comment type="similarity">
    <text evidence="7">Belongs to the glycosyltransferase 87 family.</text>
</comment>
<feature type="transmembrane region" description="Helical" evidence="8">
    <location>
        <begin position="117"/>
        <end position="150"/>
    </location>
</feature>
<gene>
    <name evidence="9" type="ORF">AUCHE_05_00765</name>
</gene>
<proteinExistence type="inferred from homology"/>
<feature type="transmembrane region" description="Helical" evidence="8">
    <location>
        <begin position="252"/>
        <end position="271"/>
    </location>
</feature>
<name>K6W5S3_9MICO</name>
<evidence type="ECO:0000256" key="1">
    <source>
        <dbReference type="ARBA" id="ARBA00004651"/>
    </source>
</evidence>
<feature type="transmembrane region" description="Helical" evidence="8">
    <location>
        <begin position="12"/>
        <end position="33"/>
    </location>
</feature>
<feature type="transmembrane region" description="Helical" evidence="8">
    <location>
        <begin position="89"/>
        <end position="111"/>
    </location>
</feature>
<feature type="transmembrane region" description="Helical" evidence="8">
    <location>
        <begin position="162"/>
        <end position="183"/>
    </location>
</feature>
<feature type="transmembrane region" description="Helical" evidence="8">
    <location>
        <begin position="277"/>
        <end position="310"/>
    </location>
</feature>
<dbReference type="GO" id="GO:0016758">
    <property type="term" value="F:hexosyltransferase activity"/>
    <property type="evidence" value="ECO:0007669"/>
    <property type="project" value="InterPro"/>
</dbReference>
<feature type="transmembrane region" description="Helical" evidence="8">
    <location>
        <begin position="195"/>
        <end position="218"/>
    </location>
</feature>